<evidence type="ECO:0000313" key="2">
    <source>
        <dbReference type="Proteomes" id="UP001237642"/>
    </source>
</evidence>
<protein>
    <submittedName>
        <fullName evidence="1">Uncharacterized protein</fullName>
    </submittedName>
</protein>
<reference evidence="1" key="2">
    <citation type="submission" date="2023-05" db="EMBL/GenBank/DDBJ databases">
        <authorList>
            <person name="Schelkunov M.I."/>
        </authorList>
    </citation>
    <scope>NUCLEOTIDE SEQUENCE</scope>
    <source>
        <strain evidence="1">Hsosn_3</strain>
        <tissue evidence="1">Leaf</tissue>
    </source>
</reference>
<keyword evidence="2" id="KW-1185">Reference proteome</keyword>
<evidence type="ECO:0000313" key="1">
    <source>
        <dbReference type="EMBL" id="KAK1363682.1"/>
    </source>
</evidence>
<name>A0AAD8H9L9_9APIA</name>
<dbReference type="EMBL" id="JAUIZM010000009">
    <property type="protein sequence ID" value="KAK1363682.1"/>
    <property type="molecule type" value="Genomic_DNA"/>
</dbReference>
<reference evidence="1" key="1">
    <citation type="submission" date="2023-02" db="EMBL/GenBank/DDBJ databases">
        <title>Genome of toxic invasive species Heracleum sosnowskyi carries increased number of genes despite the absence of recent whole-genome duplications.</title>
        <authorList>
            <person name="Schelkunov M."/>
            <person name="Shtratnikova V."/>
            <person name="Makarenko M."/>
            <person name="Klepikova A."/>
            <person name="Omelchenko D."/>
            <person name="Novikova G."/>
            <person name="Obukhova E."/>
            <person name="Bogdanov V."/>
            <person name="Penin A."/>
            <person name="Logacheva M."/>
        </authorList>
    </citation>
    <scope>NUCLEOTIDE SEQUENCE</scope>
    <source>
        <strain evidence="1">Hsosn_3</strain>
        <tissue evidence="1">Leaf</tissue>
    </source>
</reference>
<dbReference type="AlphaFoldDB" id="A0AAD8H9L9"/>
<comment type="caution">
    <text evidence="1">The sequence shown here is derived from an EMBL/GenBank/DDBJ whole genome shotgun (WGS) entry which is preliminary data.</text>
</comment>
<proteinExistence type="predicted"/>
<dbReference type="Proteomes" id="UP001237642">
    <property type="component" value="Unassembled WGS sequence"/>
</dbReference>
<gene>
    <name evidence="1" type="ORF">POM88_039243</name>
</gene>
<sequence length="236" mass="28036">MQDTHGVGPLQRKSRLDRVLTSNNWPLLENWELRANPRKESDHKKLSFQIKVVNWGPKPFKFFNAWLENDKFQCRIKHRLSKDKGERVANIQKIMKSIKEEAMSWNREENEDVYKNIERLELLISYAEDKSEDERKGLEQVENSFSMSEVMKGILALSSNQAQRDLLHSGNYSWVLGNGRSIYFWEDRWSGRGVLAEGYSRLYGICKWKYCSIEVIIPLFRNLSQNKEMWTRELRE</sequence>
<accession>A0AAD8H9L9</accession>
<organism evidence="1 2">
    <name type="scientific">Heracleum sosnowskyi</name>
    <dbReference type="NCBI Taxonomy" id="360622"/>
    <lineage>
        <taxon>Eukaryota</taxon>
        <taxon>Viridiplantae</taxon>
        <taxon>Streptophyta</taxon>
        <taxon>Embryophyta</taxon>
        <taxon>Tracheophyta</taxon>
        <taxon>Spermatophyta</taxon>
        <taxon>Magnoliopsida</taxon>
        <taxon>eudicotyledons</taxon>
        <taxon>Gunneridae</taxon>
        <taxon>Pentapetalae</taxon>
        <taxon>asterids</taxon>
        <taxon>campanulids</taxon>
        <taxon>Apiales</taxon>
        <taxon>Apiaceae</taxon>
        <taxon>Apioideae</taxon>
        <taxon>apioid superclade</taxon>
        <taxon>Tordylieae</taxon>
        <taxon>Tordyliinae</taxon>
        <taxon>Heracleum</taxon>
    </lineage>
</organism>